<comment type="caution">
    <text evidence="9">The sequence shown here is derived from an EMBL/GenBank/DDBJ whole genome shotgun (WGS) entry which is preliminary data.</text>
</comment>
<keyword evidence="10" id="KW-1185">Reference proteome</keyword>
<feature type="transmembrane region" description="Helical" evidence="6">
    <location>
        <begin position="452"/>
        <end position="477"/>
    </location>
</feature>
<dbReference type="Pfam" id="PF03176">
    <property type="entry name" value="MMPL"/>
    <property type="match status" value="2"/>
</dbReference>
<feature type="signal peptide" evidence="7">
    <location>
        <begin position="1"/>
        <end position="23"/>
    </location>
</feature>
<feature type="transmembrane region" description="Helical" evidence="6">
    <location>
        <begin position="657"/>
        <end position="675"/>
    </location>
</feature>
<dbReference type="SUPFAM" id="SSF82866">
    <property type="entry name" value="Multidrug efflux transporter AcrB transmembrane domain"/>
    <property type="match status" value="2"/>
</dbReference>
<dbReference type="InterPro" id="IPR004869">
    <property type="entry name" value="MMPL_dom"/>
</dbReference>
<keyword evidence="5 6" id="KW-0472">Membrane</keyword>
<keyword evidence="2" id="KW-1003">Cell membrane</keyword>
<dbReference type="InterPro" id="IPR050545">
    <property type="entry name" value="Mycobact_MmpL"/>
</dbReference>
<dbReference type="Gene3D" id="1.20.1640.10">
    <property type="entry name" value="Multidrug efflux transporter AcrB transmembrane domain"/>
    <property type="match status" value="3"/>
</dbReference>
<evidence type="ECO:0000313" key="10">
    <source>
        <dbReference type="Proteomes" id="UP000278962"/>
    </source>
</evidence>
<dbReference type="PANTHER" id="PTHR33406:SF13">
    <property type="entry name" value="MEMBRANE PROTEIN YDFJ"/>
    <property type="match status" value="1"/>
</dbReference>
<evidence type="ECO:0000256" key="2">
    <source>
        <dbReference type="ARBA" id="ARBA00022475"/>
    </source>
</evidence>
<feature type="transmembrane region" description="Helical" evidence="6">
    <location>
        <begin position="682"/>
        <end position="703"/>
    </location>
</feature>
<sequence>MLLVAVLVVVACAALATRLSVSASTGSLVGGGSDAGRATAVAKAKFGDDAVYVLVRQDLPRLVMTSDLNRLLGLEGCLAGNVPEGASPPGGAGSPCGRLAALKPVHVVYGPGTFINSSVTELTKQLQGRTRERAAQADRARVAAERLARADGASSAEAKRLGKQAEKLVYTQFAGELLAMNAKYGLNLTGAPKLNDPDFVYQLVFDPSRGERTPKARFAYLFPSSESALISVRLKAGLSDDERARAVEEVRAAVRMPEWSLDGGGTYVVTGVPVLAEELSGVLAGSTLRLLLVGVAVMALVLALLFRARLRLLPLGIALGTVAVVFGGMALLGLPLTMASIAVLPVLLGLAVDYAIQYQAGNRLRVIATAALATAVGFLILLFSPVPMVRGFGALLVVGVGVALLLTVTAGAAVLALAGRRRSSRGALARSLRGAGDLVDSVRLPRMRSGRALRWVVANARAVLVAAALLAVCGWALDSRIAIQSELPKLVPQSLAAVQDLDALQAETGTAGEIDVLVEGADLTDPKVVRWMRDYQSSALLRQGYSAERGCAGATLCPALSLPDLFRTPELSATREQVRALLDAVPPYLSQAAISADRRTAVLAFGVRLQSLEGQREVMEQMRDRLNPPDGVRATLSGFPVLAADANHAMSDPLRRLLVALIGLALVALALFVVYRSWARAWVPLVPIALATGWSALVLYLVGVPLNPMSAALSALVIAISTEFSVLLSARYREERDAGFEPGEALERTYRSTGAAVFASGVTALAGFAVLIASDVAMLRDFGIVTVLNLAVSLVGVLAVLPAVLVLAEREAPVRRRGRRAVAA</sequence>
<reference evidence="9 10" key="1">
    <citation type="submission" date="2018-10" db="EMBL/GenBank/DDBJ databases">
        <title>Genomic Encyclopedia of Archaeal and Bacterial Type Strains, Phase II (KMG-II): from individual species to whole genera.</title>
        <authorList>
            <person name="Goeker M."/>
        </authorList>
    </citation>
    <scope>NUCLEOTIDE SEQUENCE [LARGE SCALE GENOMIC DNA]</scope>
    <source>
        <strain evidence="9 10">DSM 14954</strain>
    </source>
</reference>
<dbReference type="EMBL" id="RBIL01000001">
    <property type="protein sequence ID" value="RKQ93698.1"/>
    <property type="molecule type" value="Genomic_DNA"/>
</dbReference>
<evidence type="ECO:0000256" key="3">
    <source>
        <dbReference type="ARBA" id="ARBA00022692"/>
    </source>
</evidence>
<feature type="transmembrane region" description="Helical" evidence="6">
    <location>
        <begin position="313"/>
        <end position="332"/>
    </location>
</feature>
<name>A0A660LF04_9ACTN</name>
<evidence type="ECO:0000313" key="9">
    <source>
        <dbReference type="EMBL" id="RKQ93698.1"/>
    </source>
</evidence>
<evidence type="ECO:0000256" key="7">
    <source>
        <dbReference type="SAM" id="SignalP"/>
    </source>
</evidence>
<dbReference type="PROSITE" id="PS50156">
    <property type="entry name" value="SSD"/>
    <property type="match status" value="1"/>
</dbReference>
<evidence type="ECO:0000256" key="4">
    <source>
        <dbReference type="ARBA" id="ARBA00022989"/>
    </source>
</evidence>
<dbReference type="AlphaFoldDB" id="A0A660LF04"/>
<dbReference type="GO" id="GO:0005886">
    <property type="term" value="C:plasma membrane"/>
    <property type="evidence" value="ECO:0007669"/>
    <property type="project" value="UniProtKB-SubCell"/>
</dbReference>
<keyword evidence="7" id="KW-0732">Signal</keyword>
<comment type="subcellular location">
    <subcellularLocation>
        <location evidence="1">Cell membrane</location>
        <topology evidence="1">Multi-pass membrane protein</topology>
    </subcellularLocation>
</comment>
<feature type="transmembrane region" description="Helical" evidence="6">
    <location>
        <begin position="784"/>
        <end position="808"/>
    </location>
</feature>
<dbReference type="PANTHER" id="PTHR33406">
    <property type="entry name" value="MEMBRANE PROTEIN MJ1562-RELATED"/>
    <property type="match status" value="1"/>
</dbReference>
<evidence type="ECO:0000256" key="1">
    <source>
        <dbReference type="ARBA" id="ARBA00004651"/>
    </source>
</evidence>
<keyword evidence="3 6" id="KW-0812">Transmembrane</keyword>
<evidence type="ECO:0000256" key="6">
    <source>
        <dbReference type="SAM" id="Phobius"/>
    </source>
</evidence>
<feature type="transmembrane region" description="Helical" evidence="6">
    <location>
        <begin position="753"/>
        <end position="772"/>
    </location>
</feature>
<feature type="transmembrane region" description="Helical" evidence="6">
    <location>
        <begin position="709"/>
        <end position="732"/>
    </location>
</feature>
<evidence type="ECO:0000259" key="8">
    <source>
        <dbReference type="PROSITE" id="PS50156"/>
    </source>
</evidence>
<keyword evidence="4 6" id="KW-1133">Transmembrane helix</keyword>
<feature type="chain" id="PRO_5024796356" evidence="7">
    <location>
        <begin position="24"/>
        <end position="824"/>
    </location>
</feature>
<dbReference type="Proteomes" id="UP000278962">
    <property type="component" value="Unassembled WGS sequence"/>
</dbReference>
<feature type="domain" description="SSD" evidence="8">
    <location>
        <begin position="685"/>
        <end position="807"/>
    </location>
</feature>
<gene>
    <name evidence="9" type="ORF">C8N24_3569</name>
</gene>
<dbReference type="InterPro" id="IPR000731">
    <property type="entry name" value="SSD"/>
</dbReference>
<feature type="transmembrane region" description="Helical" evidence="6">
    <location>
        <begin position="288"/>
        <end position="306"/>
    </location>
</feature>
<feature type="transmembrane region" description="Helical" evidence="6">
    <location>
        <begin position="368"/>
        <end position="386"/>
    </location>
</feature>
<proteinExistence type="predicted"/>
<protein>
    <submittedName>
        <fullName evidence="9">Hydrophobe/amphiphile efflux-3 (HAE3) family protein</fullName>
    </submittedName>
</protein>
<accession>A0A660LF04</accession>
<evidence type="ECO:0000256" key="5">
    <source>
        <dbReference type="ARBA" id="ARBA00023136"/>
    </source>
</evidence>
<feature type="transmembrane region" description="Helical" evidence="6">
    <location>
        <begin position="392"/>
        <end position="418"/>
    </location>
</feature>
<organism evidence="9 10">
    <name type="scientific">Solirubrobacter pauli</name>
    <dbReference type="NCBI Taxonomy" id="166793"/>
    <lineage>
        <taxon>Bacteria</taxon>
        <taxon>Bacillati</taxon>
        <taxon>Actinomycetota</taxon>
        <taxon>Thermoleophilia</taxon>
        <taxon>Solirubrobacterales</taxon>
        <taxon>Solirubrobacteraceae</taxon>
        <taxon>Solirubrobacter</taxon>
    </lineage>
</organism>
<feature type="transmembrane region" description="Helical" evidence="6">
    <location>
        <begin position="338"/>
        <end position="356"/>
    </location>
</feature>